<dbReference type="InterPro" id="IPR011006">
    <property type="entry name" value="CheY-like_superfamily"/>
</dbReference>
<feature type="modified residue" description="4-aspartylphosphate" evidence="5">
    <location>
        <position position="55"/>
    </location>
</feature>
<dbReference type="GO" id="GO:0006355">
    <property type="term" value="P:regulation of DNA-templated transcription"/>
    <property type="evidence" value="ECO:0007669"/>
    <property type="project" value="InterPro"/>
</dbReference>
<dbReference type="SUPFAM" id="SSF52172">
    <property type="entry name" value="CheY-like"/>
    <property type="match status" value="1"/>
</dbReference>
<evidence type="ECO:0000259" key="6">
    <source>
        <dbReference type="PROSITE" id="PS50043"/>
    </source>
</evidence>
<dbReference type="InterPro" id="IPR058245">
    <property type="entry name" value="NreC/VraR/RcsB-like_REC"/>
</dbReference>
<evidence type="ECO:0000256" key="2">
    <source>
        <dbReference type="ARBA" id="ARBA00023015"/>
    </source>
</evidence>
<dbReference type="Pfam" id="PF00072">
    <property type="entry name" value="Response_reg"/>
    <property type="match status" value="1"/>
</dbReference>
<dbReference type="SUPFAM" id="SSF46894">
    <property type="entry name" value="C-terminal effector domain of the bipartite response regulators"/>
    <property type="match status" value="1"/>
</dbReference>
<dbReference type="PROSITE" id="PS50043">
    <property type="entry name" value="HTH_LUXR_2"/>
    <property type="match status" value="1"/>
</dbReference>
<dbReference type="Gene3D" id="3.40.50.2300">
    <property type="match status" value="1"/>
</dbReference>
<accession>A0A934NGX9</accession>
<organism evidence="8 9">
    <name type="scientific">Candidatus Amunia macphersoniae</name>
    <dbReference type="NCBI Taxonomy" id="3127014"/>
    <lineage>
        <taxon>Bacteria</taxon>
        <taxon>Bacillati</taxon>
        <taxon>Candidatus Dormiibacterota</taxon>
        <taxon>Candidatus Dormibacteria</taxon>
        <taxon>Candidatus Aeolococcales</taxon>
        <taxon>Candidatus Aeolococcaceae</taxon>
        <taxon>Candidatus Amunia</taxon>
    </lineage>
</organism>
<evidence type="ECO:0000313" key="9">
    <source>
        <dbReference type="Proteomes" id="UP000614410"/>
    </source>
</evidence>
<dbReference type="InterPro" id="IPR001789">
    <property type="entry name" value="Sig_transdc_resp-reg_receiver"/>
</dbReference>
<feature type="domain" description="HTH luxR-type" evidence="6">
    <location>
        <begin position="149"/>
        <end position="214"/>
    </location>
</feature>
<dbReference type="EMBL" id="JAEKNN010000053">
    <property type="protein sequence ID" value="MBJ7609861.1"/>
    <property type="molecule type" value="Genomic_DNA"/>
</dbReference>
<keyword evidence="4" id="KW-0804">Transcription</keyword>
<keyword evidence="3" id="KW-0238">DNA-binding</keyword>
<dbReference type="InterPro" id="IPR039420">
    <property type="entry name" value="WalR-like"/>
</dbReference>
<dbReference type="PROSITE" id="PS50110">
    <property type="entry name" value="RESPONSE_REGULATORY"/>
    <property type="match status" value="1"/>
</dbReference>
<dbReference type="GO" id="GO:0003677">
    <property type="term" value="F:DNA binding"/>
    <property type="evidence" value="ECO:0007669"/>
    <property type="project" value="UniProtKB-KW"/>
</dbReference>
<protein>
    <submittedName>
        <fullName evidence="8">Response regulator transcription factor</fullName>
    </submittedName>
</protein>
<dbReference type="AlphaFoldDB" id="A0A934NGX9"/>
<gene>
    <name evidence="8" type="ORF">JF887_10605</name>
</gene>
<dbReference type="InterPro" id="IPR016032">
    <property type="entry name" value="Sig_transdc_resp-reg_C-effctor"/>
</dbReference>
<name>A0A934NGX9_9BACT</name>
<proteinExistence type="predicted"/>
<dbReference type="PANTHER" id="PTHR43214">
    <property type="entry name" value="TWO-COMPONENT RESPONSE REGULATOR"/>
    <property type="match status" value="1"/>
</dbReference>
<evidence type="ECO:0000313" key="8">
    <source>
        <dbReference type="EMBL" id="MBJ7609861.1"/>
    </source>
</evidence>
<evidence type="ECO:0000256" key="5">
    <source>
        <dbReference type="PROSITE-ProRule" id="PRU00169"/>
    </source>
</evidence>
<dbReference type="CDD" id="cd06170">
    <property type="entry name" value="LuxR_C_like"/>
    <property type="match status" value="1"/>
</dbReference>
<feature type="domain" description="Response regulatory" evidence="7">
    <location>
        <begin position="4"/>
        <end position="125"/>
    </location>
</feature>
<evidence type="ECO:0000259" key="7">
    <source>
        <dbReference type="PROSITE" id="PS50110"/>
    </source>
</evidence>
<keyword evidence="2" id="KW-0805">Transcription regulation</keyword>
<evidence type="ECO:0000256" key="1">
    <source>
        <dbReference type="ARBA" id="ARBA00022553"/>
    </source>
</evidence>
<dbReference type="Pfam" id="PF00196">
    <property type="entry name" value="GerE"/>
    <property type="match status" value="1"/>
</dbReference>
<evidence type="ECO:0000256" key="4">
    <source>
        <dbReference type="ARBA" id="ARBA00023163"/>
    </source>
</evidence>
<sequence>MRLRVVLAEDNYLLREGLAQLLSMAEEVDLVAICSDLPELDRAIEGHDPDVVITDIRMPPTGTDEGIRLANRMRSARPQLGVVVLSQYAEPEYVLALLENGAAGRAYLLKERVSEIEQLLSAVREVARGGSVIDPAVVEALVTSRAAAKGSALAELTPRETEVLSKVAEGRNNAGIAATLSLTDRAVEKHINAIFSKLGLSEEPDTHHRVKAALLYLAEQRH</sequence>
<dbReference type="PANTHER" id="PTHR43214:SF24">
    <property type="entry name" value="TRANSCRIPTIONAL REGULATORY PROTEIN NARL-RELATED"/>
    <property type="match status" value="1"/>
</dbReference>
<dbReference type="CDD" id="cd17535">
    <property type="entry name" value="REC_NarL-like"/>
    <property type="match status" value="1"/>
</dbReference>
<dbReference type="GO" id="GO:0000160">
    <property type="term" value="P:phosphorelay signal transduction system"/>
    <property type="evidence" value="ECO:0007669"/>
    <property type="project" value="InterPro"/>
</dbReference>
<dbReference type="InterPro" id="IPR000792">
    <property type="entry name" value="Tscrpt_reg_LuxR_C"/>
</dbReference>
<evidence type="ECO:0000256" key="3">
    <source>
        <dbReference type="ARBA" id="ARBA00023125"/>
    </source>
</evidence>
<dbReference type="SMART" id="SM00421">
    <property type="entry name" value="HTH_LUXR"/>
    <property type="match status" value="1"/>
</dbReference>
<dbReference type="Proteomes" id="UP000614410">
    <property type="component" value="Unassembled WGS sequence"/>
</dbReference>
<keyword evidence="1 5" id="KW-0597">Phosphoprotein</keyword>
<dbReference type="SMART" id="SM00448">
    <property type="entry name" value="REC"/>
    <property type="match status" value="1"/>
</dbReference>
<comment type="caution">
    <text evidence="8">The sequence shown here is derived from an EMBL/GenBank/DDBJ whole genome shotgun (WGS) entry which is preliminary data.</text>
</comment>
<reference evidence="8 9" key="1">
    <citation type="submission" date="2020-10" db="EMBL/GenBank/DDBJ databases">
        <title>Ca. Dormibacterota MAGs.</title>
        <authorList>
            <person name="Montgomery K."/>
        </authorList>
    </citation>
    <scope>NUCLEOTIDE SEQUENCE [LARGE SCALE GENOMIC DNA]</scope>
    <source>
        <strain evidence="8">Mitchell_Peninsula_5</strain>
    </source>
</reference>
<dbReference type="PRINTS" id="PR00038">
    <property type="entry name" value="HTHLUXR"/>
</dbReference>